<accession>A0A9P1CHB9</accession>
<feature type="region of interest" description="Disordered" evidence="1">
    <location>
        <begin position="681"/>
        <end position="759"/>
    </location>
</feature>
<dbReference type="EMBL" id="CAMXCT010001598">
    <property type="protein sequence ID" value="CAI3991495.1"/>
    <property type="molecule type" value="Genomic_DNA"/>
</dbReference>
<feature type="compositionally biased region" description="Low complexity" evidence="1">
    <location>
        <begin position="104"/>
        <end position="151"/>
    </location>
</feature>
<evidence type="ECO:0000313" key="4">
    <source>
        <dbReference type="Proteomes" id="UP001152797"/>
    </source>
</evidence>
<feature type="region of interest" description="Disordered" evidence="1">
    <location>
        <begin position="628"/>
        <end position="663"/>
    </location>
</feature>
<feature type="compositionally biased region" description="Low complexity" evidence="1">
    <location>
        <begin position="19"/>
        <end position="91"/>
    </location>
</feature>
<feature type="compositionally biased region" description="Basic and acidic residues" evidence="1">
    <location>
        <begin position="708"/>
        <end position="729"/>
    </location>
</feature>
<reference evidence="3" key="2">
    <citation type="submission" date="2024-04" db="EMBL/GenBank/DDBJ databases">
        <authorList>
            <person name="Chen Y."/>
            <person name="Shah S."/>
            <person name="Dougan E. K."/>
            <person name="Thang M."/>
            <person name="Chan C."/>
        </authorList>
    </citation>
    <scope>NUCLEOTIDE SEQUENCE [LARGE SCALE GENOMIC DNA]</scope>
</reference>
<evidence type="ECO:0000313" key="2">
    <source>
        <dbReference type="EMBL" id="CAI3991495.1"/>
    </source>
</evidence>
<proteinExistence type="predicted"/>
<feature type="compositionally biased region" description="Basic and acidic residues" evidence="1">
    <location>
        <begin position="566"/>
        <end position="586"/>
    </location>
</feature>
<feature type="compositionally biased region" description="Basic residues" evidence="1">
    <location>
        <begin position="732"/>
        <end position="742"/>
    </location>
</feature>
<dbReference type="Proteomes" id="UP001152797">
    <property type="component" value="Unassembled WGS sequence"/>
</dbReference>
<organism evidence="2">
    <name type="scientific">Cladocopium goreaui</name>
    <dbReference type="NCBI Taxonomy" id="2562237"/>
    <lineage>
        <taxon>Eukaryota</taxon>
        <taxon>Sar</taxon>
        <taxon>Alveolata</taxon>
        <taxon>Dinophyceae</taxon>
        <taxon>Suessiales</taxon>
        <taxon>Symbiodiniaceae</taxon>
        <taxon>Cladocopium</taxon>
    </lineage>
</organism>
<feature type="compositionally biased region" description="Low complexity" evidence="1">
    <location>
        <begin position="207"/>
        <end position="217"/>
    </location>
</feature>
<feature type="compositionally biased region" description="Basic residues" evidence="1">
    <location>
        <begin position="350"/>
        <end position="361"/>
    </location>
</feature>
<sequence length="960" mass="102947">MSFLQLLPFQSCLSPTERPSPSSAGDSPSSAVVPAAPEAPGAAPSSSSALPAAPEAPAAASSPSSAVVLAAPEAPAAAPSPSSAAASSGSSAVVLAATEAPAAASSAAASSRSSAVVPAAREAPAAAPPVLETPAVTPAVLEPPAAASAPAEKLDASPGARQPEFRQSLLSLAMRRQLMLRMLSSLKKEEEVLSVQAEAAAVALCSARSSSSTGSPADMLETLPMPEADDLLTAPKLDVSSLPPPSVAPCPVMAEAEASLEAPAAAEEEDFRRKQLAVRAEEKEAQQAAREEAKNNKEKQQKPKAKAKGRPRKTDDKAAPKRAPKRKNTEEATEEAEVPAVSAPVEAKPKKQRRTAAKSKAKPGQWEYPPEVDRDMIPEFLEVMKQFKDQSYDKSEMTLHTKKFADWITIPVYWTRPAVGIKIATESGVTQRYYTGRKFNSIAVNILVAHKMAEKLVAHPREWAMSNEASTCFDNLQLTAAAAHDKFEDLRARGLDPTALAAMAGGHLHATLLCGAAGPPFDLLEAPSLKGLAAPLPLMPNGLGDGGSSDDGRHGPPKGKGWSKGPDARDGKGKDGKGKEKGDEKGPPSAPMGMGQWVYMWLPYGPGGLPYGPPQPVPPFPPPHMVPPMMMMPPPRPVKKTNKKEKKDPSESSEVLALQNRSPGQMRWRELALSQAYPLAPRQEPPCQRRNASEPAPATSARRRRHDKDKSKKEDRDRSRRRRREEGAMVKRGARSSGHRFARGAIQKEKRLQREQRAAARPPRSAFLWMIVMTFYHTGMPTVAQAWTCVELFAGDGNVGKSTKYGLVATAQLDIRYGGQVAQRNAFDLGHAGDLGASEHFASRFFLSARSGVYELQRDERRNFKEVSLYSVWGHNPATCSSWKPVTLQKHFAMLSGRMSQRCTDVGAAIFLTAAVVSTVGTIRPDGKALASGLVDETLWLTHTETGRNHRTSRLFCYQK</sequence>
<name>A0A9P1CHB9_9DINO</name>
<dbReference type="AlphaFoldDB" id="A0A9P1CHB9"/>
<feature type="compositionally biased region" description="Basic and acidic residues" evidence="1">
    <location>
        <begin position="279"/>
        <end position="301"/>
    </location>
</feature>
<feature type="region of interest" description="Disordered" evidence="1">
    <location>
        <begin position="1"/>
        <end position="91"/>
    </location>
</feature>
<protein>
    <submittedName>
        <fullName evidence="2">Uncharacterized protein</fullName>
    </submittedName>
</protein>
<gene>
    <name evidence="2" type="ORF">C1SCF055_LOCUS18397</name>
</gene>
<comment type="caution">
    <text evidence="2">The sequence shown here is derived from an EMBL/GenBank/DDBJ whole genome shotgun (WGS) entry which is preliminary data.</text>
</comment>
<dbReference type="EMBL" id="CAMXCT030001598">
    <property type="protein sequence ID" value="CAL4778807.1"/>
    <property type="molecule type" value="Genomic_DNA"/>
</dbReference>
<dbReference type="EMBL" id="CAMXCT020001598">
    <property type="protein sequence ID" value="CAL1144870.1"/>
    <property type="molecule type" value="Genomic_DNA"/>
</dbReference>
<feature type="region of interest" description="Disordered" evidence="1">
    <location>
        <begin position="207"/>
        <end position="371"/>
    </location>
</feature>
<feature type="compositionally biased region" description="Basic residues" evidence="1">
    <location>
        <begin position="302"/>
        <end position="311"/>
    </location>
</feature>
<keyword evidence="4" id="KW-1185">Reference proteome</keyword>
<feature type="region of interest" description="Disordered" evidence="1">
    <location>
        <begin position="540"/>
        <end position="591"/>
    </location>
</feature>
<feature type="compositionally biased region" description="Low complexity" evidence="1">
    <location>
        <begin position="254"/>
        <end position="265"/>
    </location>
</feature>
<reference evidence="2" key="1">
    <citation type="submission" date="2022-10" db="EMBL/GenBank/DDBJ databases">
        <authorList>
            <person name="Chen Y."/>
            <person name="Dougan E. K."/>
            <person name="Chan C."/>
            <person name="Rhodes N."/>
            <person name="Thang M."/>
        </authorList>
    </citation>
    <scope>NUCLEOTIDE SEQUENCE</scope>
</reference>
<evidence type="ECO:0000313" key="3">
    <source>
        <dbReference type="EMBL" id="CAL1144870.1"/>
    </source>
</evidence>
<feature type="region of interest" description="Disordered" evidence="1">
    <location>
        <begin position="104"/>
        <end position="162"/>
    </location>
</feature>
<feature type="compositionally biased region" description="Basic and acidic residues" evidence="1">
    <location>
        <begin position="746"/>
        <end position="758"/>
    </location>
</feature>
<evidence type="ECO:0000256" key="1">
    <source>
        <dbReference type="SAM" id="MobiDB-lite"/>
    </source>
</evidence>